<comment type="caution">
    <text evidence="6">The sequence shown here is derived from an EMBL/GenBank/DDBJ whole genome shotgun (WGS) entry which is preliminary data.</text>
</comment>
<feature type="domain" description="TMEM205-like" evidence="5">
    <location>
        <begin position="4"/>
        <end position="101"/>
    </location>
</feature>
<dbReference type="PANTHER" id="PTHR23241">
    <property type="entry name" value="LATE EMBRYOGENESIS ABUNDANT PLANTS LEA-RELATED"/>
    <property type="match status" value="1"/>
</dbReference>
<dbReference type="InterPro" id="IPR025423">
    <property type="entry name" value="TMEM205-like"/>
</dbReference>
<keyword evidence="2" id="KW-0812">Transmembrane</keyword>
<accession>A0ABR3CM91</accession>
<organism evidence="6 7">
    <name type="scientific">Diplodia seriata</name>
    <dbReference type="NCBI Taxonomy" id="420778"/>
    <lineage>
        <taxon>Eukaryota</taxon>
        <taxon>Fungi</taxon>
        <taxon>Dikarya</taxon>
        <taxon>Ascomycota</taxon>
        <taxon>Pezizomycotina</taxon>
        <taxon>Dothideomycetes</taxon>
        <taxon>Dothideomycetes incertae sedis</taxon>
        <taxon>Botryosphaeriales</taxon>
        <taxon>Botryosphaeriaceae</taxon>
        <taxon>Diplodia</taxon>
    </lineage>
</organism>
<dbReference type="GeneID" id="92007248"/>
<evidence type="ECO:0000256" key="4">
    <source>
        <dbReference type="ARBA" id="ARBA00023136"/>
    </source>
</evidence>
<protein>
    <recommendedName>
        <fullName evidence="5">TMEM205-like domain-containing protein</fullName>
    </recommendedName>
</protein>
<evidence type="ECO:0000313" key="7">
    <source>
        <dbReference type="Proteomes" id="UP001430584"/>
    </source>
</evidence>
<dbReference type="RefSeq" id="XP_066634762.1">
    <property type="nucleotide sequence ID" value="XM_066774643.1"/>
</dbReference>
<evidence type="ECO:0000256" key="2">
    <source>
        <dbReference type="ARBA" id="ARBA00022692"/>
    </source>
</evidence>
<dbReference type="InterPro" id="IPR053009">
    <property type="entry name" value="Xanthocillin_Biosynth-Assoc"/>
</dbReference>
<reference evidence="6 7" key="1">
    <citation type="submission" date="2024-02" db="EMBL/GenBank/DDBJ databases">
        <title>De novo assembly and annotation of 12 fungi associated with fruit tree decline syndrome in Ontario, Canada.</title>
        <authorList>
            <person name="Sulman M."/>
            <person name="Ellouze W."/>
            <person name="Ilyukhin E."/>
        </authorList>
    </citation>
    <scope>NUCLEOTIDE SEQUENCE [LARGE SCALE GENOMIC DNA]</scope>
    <source>
        <strain evidence="6 7">FDS-637</strain>
    </source>
</reference>
<comment type="subcellular location">
    <subcellularLocation>
        <location evidence="1">Membrane</location>
    </subcellularLocation>
</comment>
<name>A0ABR3CM91_9PEZI</name>
<keyword evidence="7" id="KW-1185">Reference proteome</keyword>
<keyword evidence="4" id="KW-0472">Membrane</keyword>
<proteinExistence type="predicted"/>
<dbReference type="Pfam" id="PF13664">
    <property type="entry name" value="DUF4149"/>
    <property type="match status" value="1"/>
</dbReference>
<gene>
    <name evidence="6" type="ORF">SLS55_003163</name>
</gene>
<evidence type="ECO:0000259" key="5">
    <source>
        <dbReference type="Pfam" id="PF13664"/>
    </source>
</evidence>
<evidence type="ECO:0000256" key="3">
    <source>
        <dbReference type="ARBA" id="ARBA00022989"/>
    </source>
</evidence>
<dbReference type="Proteomes" id="UP001430584">
    <property type="component" value="Unassembled WGS sequence"/>
</dbReference>
<evidence type="ECO:0000313" key="6">
    <source>
        <dbReference type="EMBL" id="KAL0261733.1"/>
    </source>
</evidence>
<evidence type="ECO:0000256" key="1">
    <source>
        <dbReference type="ARBA" id="ARBA00004370"/>
    </source>
</evidence>
<dbReference type="EMBL" id="JAJVCZ030000003">
    <property type="protein sequence ID" value="KAL0261733.1"/>
    <property type="molecule type" value="Genomic_DNA"/>
</dbReference>
<sequence length="110" mass="11658">MARSFVMTRISHAALPTSAFTTLQKQVFPVYFRLQALLILVTALTYPPPPHDATTTTTTSILSLLDAPVADSGLLAFAGATAVANWLKYGPATAEAMIARTHQGELVGIS</sequence>
<dbReference type="PANTHER" id="PTHR23241:SF102">
    <property type="entry name" value="LD23009P"/>
    <property type="match status" value="1"/>
</dbReference>
<keyword evidence="3" id="KW-1133">Transmembrane helix</keyword>